<dbReference type="PANTHER" id="PTHR43586:SF21">
    <property type="entry name" value="PYRIDOXAL PHOSPHATE (PLP)-DEPENDENT ASPARTATE AMINOTRANSFERASE SUPERFAMILY"/>
    <property type="match status" value="1"/>
</dbReference>
<dbReference type="Gene3D" id="3.40.640.10">
    <property type="entry name" value="Type I PLP-dependent aspartate aminotransferase-like (Major domain)"/>
    <property type="match status" value="1"/>
</dbReference>
<dbReference type="SUPFAM" id="SSF53383">
    <property type="entry name" value="PLP-dependent transferases"/>
    <property type="match status" value="1"/>
</dbReference>
<dbReference type="Gene3D" id="3.90.1150.10">
    <property type="entry name" value="Aspartate Aminotransferase, domain 1"/>
    <property type="match status" value="1"/>
</dbReference>
<reference evidence="2" key="1">
    <citation type="journal article" date="2021" name="Nat. Commun.">
        <title>Genetic determinants of endophytism in the Arabidopsis root mycobiome.</title>
        <authorList>
            <person name="Mesny F."/>
            <person name="Miyauchi S."/>
            <person name="Thiergart T."/>
            <person name="Pickel B."/>
            <person name="Atanasova L."/>
            <person name="Karlsson M."/>
            <person name="Huettel B."/>
            <person name="Barry K.W."/>
            <person name="Haridas S."/>
            <person name="Chen C."/>
            <person name="Bauer D."/>
            <person name="Andreopoulos W."/>
            <person name="Pangilinan J."/>
            <person name="LaButti K."/>
            <person name="Riley R."/>
            <person name="Lipzen A."/>
            <person name="Clum A."/>
            <person name="Drula E."/>
            <person name="Henrissat B."/>
            <person name="Kohler A."/>
            <person name="Grigoriev I.V."/>
            <person name="Martin F.M."/>
            <person name="Hacquard S."/>
        </authorList>
    </citation>
    <scope>NUCLEOTIDE SEQUENCE</scope>
    <source>
        <strain evidence="2">MPI-CAGE-CH-0235</strain>
    </source>
</reference>
<gene>
    <name evidence="2" type="ORF">B0I35DRAFT_360640</name>
</gene>
<dbReference type="InterPro" id="IPR015421">
    <property type="entry name" value="PyrdxlP-dep_Trfase_major"/>
</dbReference>
<sequence length="411" mass="45572">MSSKFSVEKARAAFPALASPQIFGDNAGGSQVLGTVAERMRRSNKPCTNSISTYLIKTNVQLGASYPASQQSTALYSAGYKAAAKYVNAHEDEIVLGASATQVLFNLAASLKFNADDEVIVSELDHESNIDPWLYYARRTGFKIKWWTSSDPKNPMLELDTLKGLLTEKTRLVAFTHSSNILGHIHDVRAIANEVHKIPGAMICVDAVAYAPHRLIDVKQLGADFYVFSWYKVYGPHMALLYGSMAAQEQMDSLGHYFNPSNTLSSKLGLAASNYELLQSLVPLVEYFGDDPAEMWAGIEKHEETLQKRLIDYISSRPDITIRGEPSPDTSRRLPTISFTVEGRSSRSIVEAMESISNVGIRWGHFYSKRLVEKVLGLEGDGVVRVSLVHYNTSKHSLHEVVFWKLTCIAS</sequence>
<comment type="caution">
    <text evidence="2">The sequence shown here is derived from an EMBL/GenBank/DDBJ whole genome shotgun (WGS) entry which is preliminary data.</text>
</comment>
<evidence type="ECO:0000313" key="2">
    <source>
        <dbReference type="EMBL" id="KAH7308566.1"/>
    </source>
</evidence>
<keyword evidence="2" id="KW-0808">Transferase</keyword>
<protein>
    <submittedName>
        <fullName evidence="2">Pyridoxal phosphate-dependent transferase</fullName>
    </submittedName>
</protein>
<organism evidence="2 3">
    <name type="scientific">Stachybotrys elegans</name>
    <dbReference type="NCBI Taxonomy" id="80388"/>
    <lineage>
        <taxon>Eukaryota</taxon>
        <taxon>Fungi</taxon>
        <taxon>Dikarya</taxon>
        <taxon>Ascomycota</taxon>
        <taxon>Pezizomycotina</taxon>
        <taxon>Sordariomycetes</taxon>
        <taxon>Hypocreomycetidae</taxon>
        <taxon>Hypocreales</taxon>
        <taxon>Stachybotryaceae</taxon>
        <taxon>Stachybotrys</taxon>
    </lineage>
</organism>
<evidence type="ECO:0000259" key="1">
    <source>
        <dbReference type="Pfam" id="PF00266"/>
    </source>
</evidence>
<evidence type="ECO:0000313" key="3">
    <source>
        <dbReference type="Proteomes" id="UP000813444"/>
    </source>
</evidence>
<dbReference type="OrthoDB" id="420046at2759"/>
<dbReference type="InterPro" id="IPR015422">
    <property type="entry name" value="PyrdxlP-dep_Trfase_small"/>
</dbReference>
<dbReference type="Pfam" id="PF00266">
    <property type="entry name" value="Aminotran_5"/>
    <property type="match status" value="1"/>
</dbReference>
<dbReference type="AlphaFoldDB" id="A0A8K0SII4"/>
<dbReference type="PANTHER" id="PTHR43586">
    <property type="entry name" value="CYSTEINE DESULFURASE"/>
    <property type="match status" value="1"/>
</dbReference>
<dbReference type="InterPro" id="IPR015424">
    <property type="entry name" value="PyrdxlP-dep_Trfase"/>
</dbReference>
<dbReference type="EMBL" id="JAGPNK010000015">
    <property type="protein sequence ID" value="KAH7308566.1"/>
    <property type="molecule type" value="Genomic_DNA"/>
</dbReference>
<dbReference type="GO" id="GO:0016740">
    <property type="term" value="F:transferase activity"/>
    <property type="evidence" value="ECO:0007669"/>
    <property type="project" value="UniProtKB-KW"/>
</dbReference>
<keyword evidence="3" id="KW-1185">Reference proteome</keyword>
<proteinExistence type="predicted"/>
<accession>A0A8K0SII4</accession>
<feature type="domain" description="Aminotransferase class V" evidence="1">
    <location>
        <begin position="51"/>
        <end position="395"/>
    </location>
</feature>
<dbReference type="Proteomes" id="UP000813444">
    <property type="component" value="Unassembled WGS sequence"/>
</dbReference>
<dbReference type="InterPro" id="IPR000192">
    <property type="entry name" value="Aminotrans_V_dom"/>
</dbReference>
<name>A0A8K0SII4_9HYPO</name>